<dbReference type="Proteomes" id="UP000236569">
    <property type="component" value="Unassembled WGS sequence"/>
</dbReference>
<evidence type="ECO:0000313" key="1">
    <source>
        <dbReference type="EMBL" id="GBF04630.1"/>
    </source>
</evidence>
<dbReference type="AlphaFoldDB" id="A0A2I9D385"/>
<dbReference type="PANTHER" id="PTHR12631">
    <property type="entry name" value="ALPHA-L-IDURONIDASE"/>
    <property type="match status" value="1"/>
</dbReference>
<comment type="caution">
    <text evidence="1">The sequence shown here is derived from an EMBL/GenBank/DDBJ whole genome shotgun (WGS) entry which is preliminary data.</text>
</comment>
<dbReference type="Pfam" id="PF00232">
    <property type="entry name" value="Glyco_hydro_1"/>
    <property type="match status" value="1"/>
</dbReference>
<dbReference type="Gene3D" id="3.20.20.80">
    <property type="entry name" value="Glycosidases"/>
    <property type="match status" value="1"/>
</dbReference>
<evidence type="ECO:0000313" key="2">
    <source>
        <dbReference type="Proteomes" id="UP000236569"/>
    </source>
</evidence>
<sequence>MLYFMFATGIENSYPTIQNGRFRQDEMDKTRHYQLWRRDFDLVQELGVTHLRYGPPLHRVWLGPDRYDWTFADETFGDLRRCDLMPIADLCHFGVPDWIGNFQNPDFPEQFARYARAFALRFPWVQLYTPVNEMYICALFSAKYGWWNEQLTTDLAFVTALKHIVRANVLAMHAILQVRPDAIFVQSESSEYFHAQNPQSIGRAEFLNQVRFLSLDLNYGHRVSSEMYEYLLDHGMTRDEYHFFLDNTLKHHCIMGNDYYVTNEHLVQPDGNTRASGEIYGYSVITAQYYNRYGLPIMHTETNLNQGPNGDEAVQWLRKEWANVLRVRNDGLPIVGFTWYSLTDQVDWDSALRENNGTVNPLGLSDLDRNLRPVGQAYRDLIREWRAVLPTQSTALTLPVFPPSQQDGAAAAAVQDLARTHAHAREATYGMAEAAVTGDRLASKGEA</sequence>
<dbReference type="SUPFAM" id="SSF51445">
    <property type="entry name" value="(Trans)glycosidases"/>
    <property type="match status" value="1"/>
</dbReference>
<protein>
    <submittedName>
        <fullName evidence="1">Glycoside hydrolase, family 1</fullName>
    </submittedName>
</protein>
<reference evidence="2" key="1">
    <citation type="submission" date="2018-01" db="EMBL/GenBank/DDBJ databases">
        <title>Draft Genome Sequence of the Radioresistant Bacterium Deinococcus aerius TR0125, Isolated from the Higher Atmosphere above Japan.</title>
        <authorList>
            <person name="Satoh K."/>
            <person name="Arai H."/>
            <person name="Sanzen T."/>
            <person name="Kawaguchi Y."/>
            <person name="Hayashi H."/>
            <person name="Yokobori S."/>
            <person name="Yamagishi A."/>
            <person name="Oono Y."/>
            <person name="Narumi I."/>
        </authorList>
    </citation>
    <scope>NUCLEOTIDE SEQUENCE [LARGE SCALE GENOMIC DNA]</scope>
    <source>
        <strain evidence="2">TR0125</strain>
    </source>
</reference>
<dbReference type="PANTHER" id="PTHR12631:SF10">
    <property type="entry name" value="BETA-XYLOSIDASE-LIKE PROTEIN-RELATED"/>
    <property type="match status" value="1"/>
</dbReference>
<dbReference type="RefSeq" id="WP_103128117.1">
    <property type="nucleotide sequence ID" value="NZ_BFAG01000002.1"/>
</dbReference>
<dbReference type="InterPro" id="IPR017853">
    <property type="entry name" value="GH"/>
</dbReference>
<dbReference type="InterPro" id="IPR051923">
    <property type="entry name" value="Glycosyl_Hydrolase_39"/>
</dbReference>
<dbReference type="OrthoDB" id="9803892at2"/>
<proteinExistence type="predicted"/>
<dbReference type="InterPro" id="IPR001360">
    <property type="entry name" value="Glyco_hydro_1"/>
</dbReference>
<name>A0A2I9D385_9DEIO</name>
<dbReference type="GO" id="GO:0005975">
    <property type="term" value="P:carbohydrate metabolic process"/>
    <property type="evidence" value="ECO:0007669"/>
    <property type="project" value="InterPro"/>
</dbReference>
<dbReference type="GO" id="GO:0004553">
    <property type="term" value="F:hydrolase activity, hydrolyzing O-glycosyl compounds"/>
    <property type="evidence" value="ECO:0007669"/>
    <property type="project" value="InterPro"/>
</dbReference>
<keyword evidence="1" id="KW-0378">Hydrolase</keyword>
<dbReference type="EMBL" id="BFAG01000002">
    <property type="protein sequence ID" value="GBF04630.1"/>
    <property type="molecule type" value="Genomic_DNA"/>
</dbReference>
<accession>A0A2I9D385</accession>
<keyword evidence="2" id="KW-1185">Reference proteome</keyword>
<gene>
    <name evidence="1" type="ORF">DAERI_020227</name>
</gene>
<organism evidence="1 2">
    <name type="scientific">Deinococcus aerius</name>
    <dbReference type="NCBI Taxonomy" id="200253"/>
    <lineage>
        <taxon>Bacteria</taxon>
        <taxon>Thermotogati</taxon>
        <taxon>Deinococcota</taxon>
        <taxon>Deinococci</taxon>
        <taxon>Deinococcales</taxon>
        <taxon>Deinococcaceae</taxon>
        <taxon>Deinococcus</taxon>
    </lineage>
</organism>